<sequence length="314" mass="36384">MALPYLLTREHLQTGLEQAADTCSQPDAGLFGPGSVIWQLLRENLTTLAQGRTLILALAHSRLSQLLPTHHDVIQRIQHTQVFLLKVVFGNLDQALVTLNSQRARNKTLFQVDDSDTLVYMLSAWIDSCMTVHQSVIEPINSALQERLFEEAMLLAQVMGVPEQALPADWHRWRRWWQHRLARPVSLSPRRQQVMDALLREQGYPGRTPYGAYYPHAAYQLPGHWQQACQLPQRNLDRHRQHQRQLQRLMDITRNLPERLRYQPAFQEAQQRLRGRARADLATRLLNRWWTGESELVSSGWSIPKVDRLTSASY</sequence>
<keyword evidence="3" id="KW-1185">Reference proteome</keyword>
<protein>
    <submittedName>
        <fullName evidence="2">DUF2236 domain-containing protein</fullName>
    </submittedName>
</protein>
<gene>
    <name evidence="2" type="ORF">D4A39_03345</name>
</gene>
<dbReference type="PANTHER" id="PTHR36151:SF3">
    <property type="entry name" value="ER-BOUND OXYGENASE MPAB_MPAB'_RUBBER OXYGENASE CATALYTIC DOMAIN-CONTAINING PROTEIN"/>
    <property type="match status" value="1"/>
</dbReference>
<evidence type="ECO:0000259" key="1">
    <source>
        <dbReference type="Pfam" id="PF09995"/>
    </source>
</evidence>
<dbReference type="EMBL" id="QYYA01000001">
    <property type="protein sequence ID" value="RJG19889.1"/>
    <property type="molecule type" value="Genomic_DNA"/>
</dbReference>
<dbReference type="GO" id="GO:0016491">
    <property type="term" value="F:oxidoreductase activity"/>
    <property type="evidence" value="ECO:0007669"/>
    <property type="project" value="InterPro"/>
</dbReference>
<dbReference type="Pfam" id="PF09995">
    <property type="entry name" value="MPAB_Lcp_cat"/>
    <property type="match status" value="1"/>
</dbReference>
<dbReference type="Proteomes" id="UP000283734">
    <property type="component" value="Unassembled WGS sequence"/>
</dbReference>
<dbReference type="AlphaFoldDB" id="A0A418Y2X7"/>
<evidence type="ECO:0000313" key="3">
    <source>
        <dbReference type="Proteomes" id="UP000283734"/>
    </source>
</evidence>
<feature type="domain" description="ER-bound oxygenase mpaB/mpaB'/Rubber oxygenase catalytic" evidence="1">
    <location>
        <begin position="38"/>
        <end position="254"/>
    </location>
</feature>
<organism evidence="2 3">
    <name type="scientific">Alcanivorax profundi</name>
    <dbReference type="NCBI Taxonomy" id="2338368"/>
    <lineage>
        <taxon>Bacteria</taxon>
        <taxon>Pseudomonadati</taxon>
        <taxon>Pseudomonadota</taxon>
        <taxon>Gammaproteobacteria</taxon>
        <taxon>Oceanospirillales</taxon>
        <taxon>Alcanivoracaceae</taxon>
        <taxon>Alcanivorax</taxon>
    </lineage>
</organism>
<dbReference type="PANTHER" id="PTHR36151">
    <property type="entry name" value="BLR2777 PROTEIN"/>
    <property type="match status" value="1"/>
</dbReference>
<dbReference type="RefSeq" id="WP_022984322.1">
    <property type="nucleotide sequence ID" value="NZ_QYYA01000001.1"/>
</dbReference>
<name>A0A418Y2X7_9GAMM</name>
<evidence type="ECO:0000313" key="2">
    <source>
        <dbReference type="EMBL" id="RJG19889.1"/>
    </source>
</evidence>
<dbReference type="InterPro" id="IPR018713">
    <property type="entry name" value="MPAB/Lcp_cat_dom"/>
</dbReference>
<accession>A0A418Y2X7</accession>
<reference evidence="2 3" key="1">
    <citation type="submission" date="2018-09" db="EMBL/GenBank/DDBJ databases">
        <title>Alcanivorax profundi sp. nov., isolated from 1000 m-depth seawater of the Mariana Trench.</title>
        <authorList>
            <person name="Liu J."/>
        </authorList>
    </citation>
    <scope>NUCLEOTIDE SEQUENCE [LARGE SCALE GENOMIC DNA]</scope>
    <source>
        <strain evidence="2 3">MTEO17</strain>
    </source>
</reference>
<proteinExistence type="predicted"/>
<dbReference type="OrthoDB" id="108890at2"/>
<comment type="caution">
    <text evidence="2">The sequence shown here is derived from an EMBL/GenBank/DDBJ whole genome shotgun (WGS) entry which is preliminary data.</text>
</comment>